<organism evidence="2 3">
    <name type="scientific">Prevotella communis</name>
    <dbReference type="NCBI Taxonomy" id="2913614"/>
    <lineage>
        <taxon>Bacteria</taxon>
        <taxon>Pseudomonadati</taxon>
        <taxon>Bacteroidota</taxon>
        <taxon>Bacteroidia</taxon>
        <taxon>Bacteroidales</taxon>
        <taxon>Prevotellaceae</taxon>
        <taxon>Prevotella</taxon>
    </lineage>
</organism>
<feature type="chain" id="PRO_5011620696" description="DUF3836 domain-containing protein" evidence="1">
    <location>
        <begin position="20"/>
        <end position="179"/>
    </location>
</feature>
<evidence type="ECO:0000313" key="3">
    <source>
        <dbReference type="Proteomes" id="UP000198779"/>
    </source>
</evidence>
<dbReference type="AlphaFoldDB" id="A0A1G7WZA8"/>
<dbReference type="Gene3D" id="2.40.128.720">
    <property type="match status" value="1"/>
</dbReference>
<dbReference type="EMBL" id="FNCQ01000009">
    <property type="protein sequence ID" value="SDG77245.1"/>
    <property type="molecule type" value="Genomic_DNA"/>
</dbReference>
<reference evidence="3" key="1">
    <citation type="submission" date="2016-10" db="EMBL/GenBank/DDBJ databases">
        <authorList>
            <person name="Varghese N."/>
            <person name="Submissions S."/>
        </authorList>
    </citation>
    <scope>NUCLEOTIDE SEQUENCE [LARGE SCALE GENOMIC DNA]</scope>
    <source>
        <strain evidence="3">BP1-148</strain>
    </source>
</reference>
<feature type="signal peptide" evidence="1">
    <location>
        <begin position="1"/>
        <end position="19"/>
    </location>
</feature>
<proteinExistence type="predicted"/>
<accession>A0A1G7WZA8</accession>
<sequence length="179" mass="20864">MKKFVFATLMCVAAMSAKAQVLTSETVNNVYEAVSNKADGDYYYNAERKGKDITTMYVYQKATNSKGDITLKPYLKYEYDYALDGTLKNRVAYRWNDSHSDWECTARYDYTLTDNNYFAEFSRYNQKANRFDLPLDRMVYTLKDSINHVICYHRDRPSASFQLVSETAVKEPFVLLAKK</sequence>
<keyword evidence="3" id="KW-1185">Reference proteome</keyword>
<protein>
    <recommendedName>
        <fullName evidence="4">DUF3836 domain-containing protein</fullName>
    </recommendedName>
</protein>
<name>A0A1G7WZA8_9BACT</name>
<dbReference type="InterPro" id="IPR024339">
    <property type="entry name" value="DUF3836"/>
</dbReference>
<gene>
    <name evidence="2" type="ORF">SAMN04487901_10958</name>
</gene>
<evidence type="ECO:0000313" key="2">
    <source>
        <dbReference type="EMBL" id="SDG77245.1"/>
    </source>
</evidence>
<dbReference type="RefSeq" id="WP_176944291.1">
    <property type="nucleotide sequence ID" value="NZ_FNCQ01000009.1"/>
</dbReference>
<evidence type="ECO:0008006" key="4">
    <source>
        <dbReference type="Google" id="ProtNLM"/>
    </source>
</evidence>
<dbReference type="Pfam" id="PF12930">
    <property type="entry name" value="DUF3836"/>
    <property type="match status" value="1"/>
</dbReference>
<dbReference type="Proteomes" id="UP000198779">
    <property type="component" value="Unassembled WGS sequence"/>
</dbReference>
<keyword evidence="1" id="KW-0732">Signal</keyword>
<evidence type="ECO:0000256" key="1">
    <source>
        <dbReference type="SAM" id="SignalP"/>
    </source>
</evidence>